<keyword evidence="1" id="KW-0812">Transmembrane</keyword>
<organism evidence="2 3">
    <name type="scientific">Rousettus aegyptiacus</name>
    <name type="common">Egyptian fruit bat</name>
    <name type="synonym">Pteropus aegyptiacus</name>
    <dbReference type="NCBI Taxonomy" id="9407"/>
    <lineage>
        <taxon>Eukaryota</taxon>
        <taxon>Metazoa</taxon>
        <taxon>Chordata</taxon>
        <taxon>Craniata</taxon>
        <taxon>Vertebrata</taxon>
        <taxon>Euteleostomi</taxon>
        <taxon>Mammalia</taxon>
        <taxon>Eutheria</taxon>
        <taxon>Laurasiatheria</taxon>
        <taxon>Chiroptera</taxon>
        <taxon>Yinpterochiroptera</taxon>
        <taxon>Pteropodoidea</taxon>
        <taxon>Pteropodidae</taxon>
        <taxon>Rousettinae</taxon>
        <taxon>Rousettus</taxon>
    </lineage>
</organism>
<dbReference type="AlphaFoldDB" id="A0A7J8E809"/>
<gene>
    <name evidence="2" type="ORF">HJG63_008148</name>
</gene>
<sequence length="148" mass="17121">MKERYFSSLYFVLQPTNPRMNTHAQEILKIFVSKIEFYVPKMYVIQNVLYFYGQFQHSSLDTFDSTVYAFMSLASKLGAISLKKTLLCCKPLLVSGLASMSTGKINLLYFSNTAGSVSNFFSFLISFVFSFLTYIQLFYKHLYNLLFC</sequence>
<feature type="transmembrane region" description="Helical" evidence="1">
    <location>
        <begin position="117"/>
        <end position="139"/>
    </location>
</feature>
<evidence type="ECO:0000256" key="1">
    <source>
        <dbReference type="SAM" id="Phobius"/>
    </source>
</evidence>
<dbReference type="EMBL" id="JACASE010000010">
    <property type="protein sequence ID" value="KAF6431637.1"/>
    <property type="molecule type" value="Genomic_DNA"/>
</dbReference>
<keyword evidence="3" id="KW-1185">Reference proteome</keyword>
<keyword evidence="1" id="KW-1133">Transmembrane helix</keyword>
<evidence type="ECO:0000313" key="3">
    <source>
        <dbReference type="Proteomes" id="UP000593571"/>
    </source>
</evidence>
<dbReference type="Proteomes" id="UP000593571">
    <property type="component" value="Unassembled WGS sequence"/>
</dbReference>
<comment type="caution">
    <text evidence="2">The sequence shown here is derived from an EMBL/GenBank/DDBJ whole genome shotgun (WGS) entry which is preliminary data.</text>
</comment>
<name>A0A7J8E809_ROUAE</name>
<evidence type="ECO:0000313" key="2">
    <source>
        <dbReference type="EMBL" id="KAF6431637.1"/>
    </source>
</evidence>
<accession>A0A7J8E809</accession>
<reference evidence="2 3" key="1">
    <citation type="journal article" date="2020" name="Nature">
        <title>Six reference-quality genomes reveal evolution of bat adaptations.</title>
        <authorList>
            <person name="Jebb D."/>
            <person name="Huang Z."/>
            <person name="Pippel M."/>
            <person name="Hughes G.M."/>
            <person name="Lavrichenko K."/>
            <person name="Devanna P."/>
            <person name="Winkler S."/>
            <person name="Jermiin L.S."/>
            <person name="Skirmuntt E.C."/>
            <person name="Katzourakis A."/>
            <person name="Burkitt-Gray L."/>
            <person name="Ray D.A."/>
            <person name="Sullivan K.A.M."/>
            <person name="Roscito J.G."/>
            <person name="Kirilenko B.M."/>
            <person name="Davalos L.M."/>
            <person name="Corthals A.P."/>
            <person name="Power M.L."/>
            <person name="Jones G."/>
            <person name="Ransome R.D."/>
            <person name="Dechmann D.K.N."/>
            <person name="Locatelli A.G."/>
            <person name="Puechmaille S.J."/>
            <person name="Fedrigo O."/>
            <person name="Jarvis E.D."/>
            <person name="Hiller M."/>
            <person name="Vernes S.C."/>
            <person name="Myers E.W."/>
            <person name="Teeling E.C."/>
        </authorList>
    </citation>
    <scope>NUCLEOTIDE SEQUENCE [LARGE SCALE GENOMIC DNA]</scope>
    <source>
        <strain evidence="2">MRouAeg1</strain>
        <tissue evidence="2">Muscle</tissue>
    </source>
</reference>
<keyword evidence="1" id="KW-0472">Membrane</keyword>
<protein>
    <submittedName>
        <fullName evidence="2">Uncharacterized protein</fullName>
    </submittedName>
</protein>
<proteinExistence type="predicted"/>